<dbReference type="SUPFAM" id="SSF103473">
    <property type="entry name" value="MFS general substrate transporter"/>
    <property type="match status" value="1"/>
</dbReference>
<accession>A0A7I9WG07</accession>
<evidence type="ECO:0000313" key="10">
    <source>
        <dbReference type="Proteomes" id="UP000465241"/>
    </source>
</evidence>
<feature type="transmembrane region" description="Helical" evidence="7">
    <location>
        <begin position="366"/>
        <end position="390"/>
    </location>
</feature>
<dbReference type="CDD" id="cd17369">
    <property type="entry name" value="MFS_ShiA_like"/>
    <property type="match status" value="1"/>
</dbReference>
<evidence type="ECO:0000256" key="7">
    <source>
        <dbReference type="SAM" id="Phobius"/>
    </source>
</evidence>
<dbReference type="GO" id="GO:0022857">
    <property type="term" value="F:transmembrane transporter activity"/>
    <property type="evidence" value="ECO:0007669"/>
    <property type="project" value="InterPro"/>
</dbReference>
<dbReference type="PANTHER" id="PTHR43045">
    <property type="entry name" value="SHIKIMATE TRANSPORTER"/>
    <property type="match status" value="1"/>
</dbReference>
<dbReference type="RefSeq" id="WP_068919218.1">
    <property type="nucleotide sequence ID" value="NZ_BAAAMC010000028.1"/>
</dbReference>
<dbReference type="InterPro" id="IPR011701">
    <property type="entry name" value="MFS"/>
</dbReference>
<organism evidence="9 10">
    <name type="scientific">Mycolicibacterium murale</name>
    <dbReference type="NCBI Taxonomy" id="182220"/>
    <lineage>
        <taxon>Bacteria</taxon>
        <taxon>Bacillati</taxon>
        <taxon>Actinomycetota</taxon>
        <taxon>Actinomycetes</taxon>
        <taxon>Mycobacteriales</taxon>
        <taxon>Mycobacteriaceae</taxon>
        <taxon>Mycolicibacterium</taxon>
    </lineage>
</organism>
<evidence type="ECO:0000256" key="6">
    <source>
        <dbReference type="ARBA" id="ARBA00023136"/>
    </source>
</evidence>
<dbReference type="Pfam" id="PF07690">
    <property type="entry name" value="MFS_1"/>
    <property type="match status" value="1"/>
</dbReference>
<feature type="transmembrane region" description="Helical" evidence="7">
    <location>
        <begin position="152"/>
        <end position="174"/>
    </location>
</feature>
<feature type="transmembrane region" description="Helical" evidence="7">
    <location>
        <begin position="305"/>
        <end position="324"/>
    </location>
</feature>
<feature type="transmembrane region" description="Helical" evidence="7">
    <location>
        <begin position="86"/>
        <end position="105"/>
    </location>
</feature>
<dbReference type="InterPro" id="IPR020846">
    <property type="entry name" value="MFS_dom"/>
</dbReference>
<keyword evidence="3" id="KW-1003">Cell membrane</keyword>
<evidence type="ECO:0000256" key="5">
    <source>
        <dbReference type="ARBA" id="ARBA00022989"/>
    </source>
</evidence>
<gene>
    <name evidence="9" type="ORF">MMUR_08170</name>
</gene>
<keyword evidence="2" id="KW-0813">Transport</keyword>
<keyword evidence="10" id="KW-1185">Reference proteome</keyword>
<dbReference type="EMBL" id="BLKT01000003">
    <property type="protein sequence ID" value="GFG56681.1"/>
    <property type="molecule type" value="Genomic_DNA"/>
</dbReference>
<dbReference type="PROSITE" id="PS50850">
    <property type="entry name" value="MFS"/>
    <property type="match status" value="1"/>
</dbReference>
<dbReference type="InterPro" id="IPR036259">
    <property type="entry name" value="MFS_trans_sf"/>
</dbReference>
<name>A0A7I9WG07_9MYCO</name>
<keyword evidence="6 7" id="KW-0472">Membrane</keyword>
<dbReference type="PANTHER" id="PTHR43045:SF1">
    <property type="entry name" value="SHIKIMATE TRANSPORTER"/>
    <property type="match status" value="1"/>
</dbReference>
<evidence type="ECO:0000256" key="1">
    <source>
        <dbReference type="ARBA" id="ARBA00004651"/>
    </source>
</evidence>
<feature type="transmembrane region" description="Helical" evidence="7">
    <location>
        <begin position="274"/>
        <end position="293"/>
    </location>
</feature>
<feature type="transmembrane region" description="Helical" evidence="7">
    <location>
        <begin position="111"/>
        <end position="131"/>
    </location>
</feature>
<evidence type="ECO:0000256" key="3">
    <source>
        <dbReference type="ARBA" id="ARBA00022475"/>
    </source>
</evidence>
<dbReference type="Gene3D" id="1.20.1250.20">
    <property type="entry name" value="MFS general substrate transporter like domains"/>
    <property type="match status" value="1"/>
</dbReference>
<reference evidence="9 10" key="1">
    <citation type="journal article" date="2019" name="Emerg. Microbes Infect.">
        <title>Comprehensive subspecies identification of 175 nontuberculous mycobacteria species based on 7547 genomic profiles.</title>
        <authorList>
            <person name="Matsumoto Y."/>
            <person name="Kinjo T."/>
            <person name="Motooka D."/>
            <person name="Nabeya D."/>
            <person name="Jung N."/>
            <person name="Uechi K."/>
            <person name="Horii T."/>
            <person name="Iida T."/>
            <person name="Fujita J."/>
            <person name="Nakamura S."/>
        </authorList>
    </citation>
    <scope>NUCLEOTIDE SEQUENCE [LARGE SCALE GENOMIC DNA]</scope>
    <source>
        <strain evidence="9 10">JCM 13392</strain>
    </source>
</reference>
<feature type="transmembrane region" description="Helical" evidence="7">
    <location>
        <begin position="186"/>
        <end position="205"/>
    </location>
</feature>
<keyword evidence="5 7" id="KW-1133">Transmembrane helix</keyword>
<protein>
    <submittedName>
        <fullName evidence="9">MFS transporter</fullName>
    </submittedName>
</protein>
<evidence type="ECO:0000256" key="2">
    <source>
        <dbReference type="ARBA" id="ARBA00022448"/>
    </source>
</evidence>
<proteinExistence type="predicted"/>
<dbReference type="Proteomes" id="UP000465241">
    <property type="component" value="Unassembled WGS sequence"/>
</dbReference>
<comment type="subcellular location">
    <subcellularLocation>
        <location evidence="1">Cell membrane</location>
        <topology evidence="1">Multi-pass membrane protein</topology>
    </subcellularLocation>
</comment>
<feature type="transmembrane region" description="Helical" evidence="7">
    <location>
        <begin position="330"/>
        <end position="354"/>
    </location>
</feature>
<feature type="transmembrane region" description="Helical" evidence="7">
    <location>
        <begin position="396"/>
        <end position="417"/>
    </location>
</feature>
<evidence type="ECO:0000259" key="8">
    <source>
        <dbReference type="PROSITE" id="PS50850"/>
    </source>
</evidence>
<sequence>MSSTTHGSPQARKVVAASLLGNTIEYYEFFIYGLSASLIFNKLFFPSFDPVVGTLLSLTTFALAFVARPIGGWAAGHFGDRIGRRAMLVLTLSGMGVATTLIGLLPTYATIGVAAPILLSALRFAQGFSLGGEASGGFLMALEHARGGKRGLFTGIVGTGNVCGLLLANGVFLAITQLPEAALLSWGWRIPFLLSGLLVMVALYIRLQLEESPVFEAAQRTGTVSDSPSKELFRNHWRRVVGVALANMPTNVIFYFGSVFSLTYAVEQGASRSMVLTSIMVTCVVLIIAMPYFGSLGDRVDRKKILLVGIALMATAPFVFFPLLNTGHPALVLLGFLLLFAGFAANYGALNAFLPHQFPARLRYSGVAIGTNLGGVFGGALAPIIATALLGRFGSWVPIAVYLLVIMIAATIATALLGERTDALDDAAVYDQPPADDELPTTQPASA</sequence>
<dbReference type="AlphaFoldDB" id="A0A7I9WG07"/>
<dbReference type="GO" id="GO:0005886">
    <property type="term" value="C:plasma membrane"/>
    <property type="evidence" value="ECO:0007669"/>
    <property type="project" value="UniProtKB-SubCell"/>
</dbReference>
<evidence type="ECO:0000256" key="4">
    <source>
        <dbReference type="ARBA" id="ARBA00022692"/>
    </source>
</evidence>
<evidence type="ECO:0000313" key="9">
    <source>
        <dbReference type="EMBL" id="GFG56681.1"/>
    </source>
</evidence>
<feature type="domain" description="Major facilitator superfamily (MFS) profile" evidence="8">
    <location>
        <begin position="14"/>
        <end position="422"/>
    </location>
</feature>
<comment type="caution">
    <text evidence="9">The sequence shown here is derived from an EMBL/GenBank/DDBJ whole genome shotgun (WGS) entry which is preliminary data.</text>
</comment>
<feature type="transmembrane region" description="Helical" evidence="7">
    <location>
        <begin position="51"/>
        <end position="74"/>
    </location>
</feature>
<feature type="transmembrane region" description="Helical" evidence="7">
    <location>
        <begin position="240"/>
        <end position="262"/>
    </location>
</feature>
<keyword evidence="4 7" id="KW-0812">Transmembrane</keyword>